<protein>
    <submittedName>
        <fullName evidence="1">Uncharacterized protein</fullName>
    </submittedName>
</protein>
<name>A8ZPV7_ACAM1</name>
<dbReference type="AlphaFoldDB" id="A8ZPV7"/>
<dbReference type="EMBL" id="CP000843">
    <property type="protein sequence ID" value="ABW33021.1"/>
    <property type="molecule type" value="Genomic_DNA"/>
</dbReference>
<accession>A8ZPV7</accession>
<proteinExistence type="predicted"/>
<dbReference type="RefSeq" id="WP_012168226.1">
    <property type="nucleotide sequence ID" value="NC_009931.1"/>
</dbReference>
<dbReference type="KEGG" id="amr:AM1_F0164"/>
<gene>
    <name evidence="1" type="ordered locus">AM1_F0164</name>
</gene>
<reference evidence="1 2" key="1">
    <citation type="journal article" date="2008" name="Proc. Natl. Acad. Sci. U.S.A.">
        <title>Niche adaptation and genome expansion in the chlorophyll d-producing cyanobacterium Acaryochloris marina.</title>
        <authorList>
            <person name="Swingley W.D."/>
            <person name="Chen M."/>
            <person name="Cheung P.C."/>
            <person name="Conrad A.L."/>
            <person name="Dejesa L.C."/>
            <person name="Hao J."/>
            <person name="Honchak B.M."/>
            <person name="Karbach L.E."/>
            <person name="Kurdoglu A."/>
            <person name="Lahiri S."/>
            <person name="Mastrian S.D."/>
            <person name="Miyashita H."/>
            <person name="Page L."/>
            <person name="Ramakrishna P."/>
            <person name="Satoh S."/>
            <person name="Sattley W.M."/>
            <person name="Shimada Y."/>
            <person name="Taylor H.L."/>
            <person name="Tomo T."/>
            <person name="Tsuchiya T."/>
            <person name="Wang Z.T."/>
            <person name="Raymond J."/>
            <person name="Mimuro M."/>
            <person name="Blankenship R.E."/>
            <person name="Touchman J.W."/>
        </authorList>
    </citation>
    <scope>NUCLEOTIDE SEQUENCE [LARGE SCALE GENOMIC DNA]</scope>
    <source>
        <strain evidence="2">MBIC 11017</strain>
        <plasmid evidence="2">Plasmid pREB6</plasmid>
    </source>
</reference>
<keyword evidence="2" id="KW-1185">Reference proteome</keyword>
<evidence type="ECO:0000313" key="1">
    <source>
        <dbReference type="EMBL" id="ABW33021.1"/>
    </source>
</evidence>
<dbReference type="HOGENOM" id="CLU_2930439_0_0_3"/>
<sequence length="60" mass="6734">MPTLRAEIADIITQNSVERAALEILALLEEKGLSLVENGWLDDDTISQLNHISEEKNDEK</sequence>
<evidence type="ECO:0000313" key="2">
    <source>
        <dbReference type="Proteomes" id="UP000000268"/>
    </source>
</evidence>
<organism evidence="1 2">
    <name type="scientific">Acaryochloris marina (strain MBIC 11017)</name>
    <dbReference type="NCBI Taxonomy" id="329726"/>
    <lineage>
        <taxon>Bacteria</taxon>
        <taxon>Bacillati</taxon>
        <taxon>Cyanobacteriota</taxon>
        <taxon>Cyanophyceae</taxon>
        <taxon>Acaryochloridales</taxon>
        <taxon>Acaryochloridaceae</taxon>
        <taxon>Acaryochloris</taxon>
    </lineage>
</organism>
<dbReference type="OrthoDB" id="580214at2"/>
<geneLocation type="plasmid" evidence="1 2">
    <name>pREB6</name>
</geneLocation>
<dbReference type="Proteomes" id="UP000000268">
    <property type="component" value="Plasmid pREB6"/>
</dbReference>
<keyword evidence="1" id="KW-0614">Plasmid</keyword>